<dbReference type="OrthoDB" id="5404651at2759"/>
<dbReference type="Gene3D" id="3.40.47.10">
    <property type="match status" value="2"/>
</dbReference>
<dbReference type="STRING" id="1806994.A0A507C257"/>
<organism evidence="16 17">
    <name type="scientific">Synchytrium microbalum</name>
    <dbReference type="NCBI Taxonomy" id="1806994"/>
    <lineage>
        <taxon>Eukaryota</taxon>
        <taxon>Fungi</taxon>
        <taxon>Fungi incertae sedis</taxon>
        <taxon>Chytridiomycota</taxon>
        <taxon>Chytridiomycota incertae sedis</taxon>
        <taxon>Chytridiomycetes</taxon>
        <taxon>Synchytriales</taxon>
        <taxon>Synchytriaceae</taxon>
        <taxon>Synchytrium</taxon>
    </lineage>
</organism>
<evidence type="ECO:0000256" key="1">
    <source>
        <dbReference type="ARBA" id="ARBA00004275"/>
    </source>
</evidence>
<evidence type="ECO:0000313" key="17">
    <source>
        <dbReference type="Proteomes" id="UP000319731"/>
    </source>
</evidence>
<feature type="active site" description="Acyl-thioester intermediate" evidence="12">
    <location>
        <position position="127"/>
    </location>
</feature>
<sequence>MSAQQRISSLSAHLVAANNHQENHVSENALAAGKRAKSPNDVVIVSALRSPICKGGRGAFKETHPEFLLTQVLKATIAKTGIDPAKIEDVQVGNVLMPGAGIQTSRMAAIYAGIPESAATAAVNRQCGSGLATCANIAASIAQGYMDIGIGAGVESMSKYYGPQAMPTDISPSILELEAAQDVLIPMGQTSENVAQEFGITRQEQDDLAFRSHSLALKAQKEGLFKSEIVPITLEDGTVVDADDGIRPTTREALGKLRPAFSSEGTTTAGNASQVSDGAAAVLLMRRSVAEKLGLPVLARWVGFSVVGVPPRIMGVGPAFAIPAVLKQTGLTIDDIDIFEVNEAFASQAAYCVKKLGIPMEKLNPKGGAIAFGHPLGMTGARQIATLLPELKRQHKRFGLTSMCVGVGMGLACVLENEQL</sequence>
<comment type="similarity">
    <text evidence="3 13">Belongs to the thiolase-like superfamily. Thiolase family.</text>
</comment>
<dbReference type="EC" id="2.3.1.16" evidence="10"/>
<dbReference type="SUPFAM" id="SSF53901">
    <property type="entry name" value="Thiolase-like"/>
    <property type="match status" value="2"/>
</dbReference>
<evidence type="ECO:0000256" key="12">
    <source>
        <dbReference type="PIRSR" id="PIRSR000429-1"/>
    </source>
</evidence>
<feature type="domain" description="Thiolase N-terminal" evidence="14">
    <location>
        <begin position="42"/>
        <end position="288"/>
    </location>
</feature>
<dbReference type="InterPro" id="IPR020613">
    <property type="entry name" value="Thiolase_CS"/>
</dbReference>
<dbReference type="GO" id="GO:0006635">
    <property type="term" value="P:fatty acid beta-oxidation"/>
    <property type="evidence" value="ECO:0007669"/>
    <property type="project" value="TreeGrafter"/>
</dbReference>
<dbReference type="InterPro" id="IPR050215">
    <property type="entry name" value="Thiolase-like_sf_Thiolase"/>
</dbReference>
<evidence type="ECO:0000256" key="8">
    <source>
        <dbReference type="ARBA" id="ARBA00023140"/>
    </source>
</evidence>
<keyword evidence="4 13" id="KW-0808">Transferase</keyword>
<keyword evidence="7" id="KW-0443">Lipid metabolism</keyword>
<evidence type="ECO:0000256" key="11">
    <source>
        <dbReference type="ARBA" id="ARBA00047605"/>
    </source>
</evidence>
<feature type="domain" description="Thiolase C-terminal" evidence="15">
    <location>
        <begin position="296"/>
        <end position="416"/>
    </location>
</feature>
<keyword evidence="6" id="KW-0809">Transit peptide</keyword>
<comment type="caution">
    <text evidence="16">The sequence shown here is derived from an EMBL/GenBank/DDBJ whole genome shotgun (WGS) entry which is preliminary data.</text>
</comment>
<dbReference type="InterPro" id="IPR002155">
    <property type="entry name" value="Thiolase"/>
</dbReference>
<dbReference type="Pfam" id="PF02803">
    <property type="entry name" value="Thiolase_C"/>
    <property type="match status" value="1"/>
</dbReference>
<comment type="subcellular location">
    <subcellularLocation>
        <location evidence="1">Peroxisome</location>
    </subcellularLocation>
</comment>
<dbReference type="InterPro" id="IPR020616">
    <property type="entry name" value="Thiolase_N"/>
</dbReference>
<evidence type="ECO:0000256" key="3">
    <source>
        <dbReference type="ARBA" id="ARBA00010982"/>
    </source>
</evidence>
<gene>
    <name evidence="16" type="ORF">SmJEL517_g05111</name>
</gene>
<dbReference type="PIRSF" id="PIRSF000429">
    <property type="entry name" value="Ac-CoA_Ac_transf"/>
    <property type="match status" value="1"/>
</dbReference>
<evidence type="ECO:0000256" key="9">
    <source>
        <dbReference type="ARBA" id="ARBA00023315"/>
    </source>
</evidence>
<evidence type="ECO:0000256" key="6">
    <source>
        <dbReference type="ARBA" id="ARBA00022946"/>
    </source>
</evidence>
<dbReference type="PROSITE" id="PS00737">
    <property type="entry name" value="THIOLASE_2"/>
    <property type="match status" value="1"/>
</dbReference>
<accession>A0A507C257</accession>
<name>A0A507C257_9FUNG</name>
<dbReference type="PROSITE" id="PS00099">
    <property type="entry name" value="THIOLASE_3"/>
    <property type="match status" value="1"/>
</dbReference>
<evidence type="ECO:0000259" key="14">
    <source>
        <dbReference type="Pfam" id="PF00108"/>
    </source>
</evidence>
<evidence type="ECO:0000313" key="16">
    <source>
        <dbReference type="EMBL" id="TPX31583.1"/>
    </source>
</evidence>
<dbReference type="Pfam" id="PF00108">
    <property type="entry name" value="Thiolase_N"/>
    <property type="match status" value="1"/>
</dbReference>
<evidence type="ECO:0000256" key="5">
    <source>
        <dbReference type="ARBA" id="ARBA00022832"/>
    </source>
</evidence>
<dbReference type="RefSeq" id="XP_031022977.1">
    <property type="nucleotide sequence ID" value="XM_031171039.1"/>
</dbReference>
<dbReference type="AlphaFoldDB" id="A0A507C257"/>
<keyword evidence="17" id="KW-1185">Reference proteome</keyword>
<keyword evidence="5" id="KW-0276">Fatty acid metabolism</keyword>
<dbReference type="PANTHER" id="PTHR43853">
    <property type="entry name" value="3-KETOACYL-COA THIOLASE, PEROXISOMAL"/>
    <property type="match status" value="1"/>
</dbReference>
<dbReference type="GO" id="GO:0005777">
    <property type="term" value="C:peroxisome"/>
    <property type="evidence" value="ECO:0007669"/>
    <property type="project" value="UniProtKB-SubCell"/>
</dbReference>
<feature type="active site" description="Proton acceptor" evidence="12">
    <location>
        <position position="404"/>
    </location>
</feature>
<dbReference type="GeneID" id="42006336"/>
<proteinExistence type="inferred from homology"/>
<feature type="active site" description="Proton acceptor" evidence="12">
    <location>
        <position position="374"/>
    </location>
</feature>
<dbReference type="InterPro" id="IPR020610">
    <property type="entry name" value="Thiolase_AS"/>
</dbReference>
<evidence type="ECO:0000256" key="13">
    <source>
        <dbReference type="RuleBase" id="RU003557"/>
    </source>
</evidence>
<dbReference type="Proteomes" id="UP000319731">
    <property type="component" value="Unassembled WGS sequence"/>
</dbReference>
<evidence type="ECO:0000256" key="10">
    <source>
        <dbReference type="ARBA" id="ARBA00024073"/>
    </source>
</evidence>
<dbReference type="InterPro" id="IPR020617">
    <property type="entry name" value="Thiolase_C"/>
</dbReference>
<evidence type="ECO:0000256" key="4">
    <source>
        <dbReference type="ARBA" id="ARBA00022679"/>
    </source>
</evidence>
<dbReference type="GO" id="GO:0010124">
    <property type="term" value="P:phenylacetate catabolic process"/>
    <property type="evidence" value="ECO:0007669"/>
    <property type="project" value="TreeGrafter"/>
</dbReference>
<dbReference type="InterPro" id="IPR016039">
    <property type="entry name" value="Thiolase-like"/>
</dbReference>
<dbReference type="CDD" id="cd00751">
    <property type="entry name" value="thiolase"/>
    <property type="match status" value="1"/>
</dbReference>
<dbReference type="PANTHER" id="PTHR43853:SF8">
    <property type="entry name" value="3-KETOACYL-COA THIOLASE, PEROXISOMAL"/>
    <property type="match status" value="1"/>
</dbReference>
<dbReference type="GO" id="GO:0003988">
    <property type="term" value="F:acetyl-CoA C-acyltransferase activity"/>
    <property type="evidence" value="ECO:0007669"/>
    <property type="project" value="UniProtKB-EC"/>
</dbReference>
<keyword evidence="8" id="KW-0576">Peroxisome</keyword>
<comment type="catalytic activity">
    <reaction evidence="11">
        <text>an acyl-CoA + acetyl-CoA = a 3-oxoacyl-CoA + CoA</text>
        <dbReference type="Rhea" id="RHEA:21564"/>
        <dbReference type="ChEBI" id="CHEBI:57287"/>
        <dbReference type="ChEBI" id="CHEBI:57288"/>
        <dbReference type="ChEBI" id="CHEBI:58342"/>
        <dbReference type="ChEBI" id="CHEBI:90726"/>
        <dbReference type="EC" id="2.3.1.16"/>
    </reaction>
</comment>
<dbReference type="NCBIfam" id="TIGR01930">
    <property type="entry name" value="AcCoA-C-Actrans"/>
    <property type="match status" value="1"/>
</dbReference>
<dbReference type="FunFam" id="3.40.47.10:FF:000010">
    <property type="entry name" value="Acetyl-CoA acetyltransferase (Thiolase)"/>
    <property type="match status" value="1"/>
</dbReference>
<dbReference type="EMBL" id="QEAO01000042">
    <property type="protein sequence ID" value="TPX31583.1"/>
    <property type="molecule type" value="Genomic_DNA"/>
</dbReference>
<evidence type="ECO:0000259" key="15">
    <source>
        <dbReference type="Pfam" id="PF02803"/>
    </source>
</evidence>
<keyword evidence="9 13" id="KW-0012">Acyltransferase</keyword>
<comment type="pathway">
    <text evidence="2">Lipid metabolism; fatty acid metabolism.</text>
</comment>
<evidence type="ECO:0000256" key="7">
    <source>
        <dbReference type="ARBA" id="ARBA00023098"/>
    </source>
</evidence>
<protein>
    <recommendedName>
        <fullName evidence="10">acetyl-CoA C-acyltransferase</fullName>
        <ecNumber evidence="10">2.3.1.16</ecNumber>
    </recommendedName>
</protein>
<evidence type="ECO:0000256" key="2">
    <source>
        <dbReference type="ARBA" id="ARBA00004872"/>
    </source>
</evidence>
<reference evidence="16 17" key="1">
    <citation type="journal article" date="2019" name="Sci. Rep.">
        <title>Comparative genomics of chytrid fungi reveal insights into the obligate biotrophic and pathogenic lifestyle of Synchytrium endobioticum.</title>
        <authorList>
            <person name="van de Vossenberg B.T.L.H."/>
            <person name="Warris S."/>
            <person name="Nguyen H.D.T."/>
            <person name="van Gent-Pelzer M.P.E."/>
            <person name="Joly D.L."/>
            <person name="van de Geest H.C."/>
            <person name="Bonants P.J.M."/>
            <person name="Smith D.S."/>
            <person name="Levesque C.A."/>
            <person name="van der Lee T.A.J."/>
        </authorList>
    </citation>
    <scope>NUCLEOTIDE SEQUENCE [LARGE SCALE GENOMIC DNA]</scope>
    <source>
        <strain evidence="16 17">JEL517</strain>
    </source>
</reference>